<dbReference type="EMBL" id="LAZR01012258">
    <property type="protein sequence ID" value="KKM27779.1"/>
    <property type="molecule type" value="Genomic_DNA"/>
</dbReference>
<evidence type="ECO:0000256" key="1">
    <source>
        <dbReference type="SAM" id="Phobius"/>
    </source>
</evidence>
<sequence>MNRSCWYCKKVRRTTNKQNPYLCEPCLRSIGRLMMLAPRDNKLAWKGAFWLILLFVIGFVIGYFI</sequence>
<reference evidence="2" key="1">
    <citation type="journal article" date="2015" name="Nature">
        <title>Complex archaea that bridge the gap between prokaryotes and eukaryotes.</title>
        <authorList>
            <person name="Spang A."/>
            <person name="Saw J.H."/>
            <person name="Jorgensen S.L."/>
            <person name="Zaremba-Niedzwiedzka K."/>
            <person name="Martijn J."/>
            <person name="Lind A.E."/>
            <person name="van Eijk R."/>
            <person name="Schleper C."/>
            <person name="Guy L."/>
            <person name="Ettema T.J."/>
        </authorList>
    </citation>
    <scope>NUCLEOTIDE SEQUENCE</scope>
</reference>
<gene>
    <name evidence="2" type="ORF">LCGC14_1571270</name>
</gene>
<keyword evidence="1" id="KW-1133">Transmembrane helix</keyword>
<keyword evidence="1" id="KW-0812">Transmembrane</keyword>
<organism evidence="2">
    <name type="scientific">marine sediment metagenome</name>
    <dbReference type="NCBI Taxonomy" id="412755"/>
    <lineage>
        <taxon>unclassified sequences</taxon>
        <taxon>metagenomes</taxon>
        <taxon>ecological metagenomes</taxon>
    </lineage>
</organism>
<proteinExistence type="predicted"/>
<feature type="transmembrane region" description="Helical" evidence="1">
    <location>
        <begin position="43"/>
        <end position="64"/>
    </location>
</feature>
<protein>
    <submittedName>
        <fullName evidence="2">Uncharacterized protein</fullName>
    </submittedName>
</protein>
<dbReference type="AlphaFoldDB" id="A0A0F9J5U1"/>
<comment type="caution">
    <text evidence="2">The sequence shown here is derived from an EMBL/GenBank/DDBJ whole genome shotgun (WGS) entry which is preliminary data.</text>
</comment>
<accession>A0A0F9J5U1</accession>
<evidence type="ECO:0000313" key="2">
    <source>
        <dbReference type="EMBL" id="KKM27779.1"/>
    </source>
</evidence>
<keyword evidence="1" id="KW-0472">Membrane</keyword>
<name>A0A0F9J5U1_9ZZZZ</name>